<dbReference type="AlphaFoldDB" id="A0AAJ0GYK8"/>
<evidence type="ECO:0000313" key="8">
    <source>
        <dbReference type="EMBL" id="KAK3308265.1"/>
    </source>
</evidence>
<protein>
    <recommendedName>
        <fullName evidence="3 6">peptidylprolyl isomerase</fullName>
        <ecNumber evidence="3 6">5.2.1.8</ecNumber>
    </recommendedName>
</protein>
<evidence type="ECO:0000256" key="6">
    <source>
        <dbReference type="PROSITE-ProRule" id="PRU00277"/>
    </source>
</evidence>
<evidence type="ECO:0000256" key="2">
    <source>
        <dbReference type="ARBA" id="ARBA00002388"/>
    </source>
</evidence>
<dbReference type="PANTHER" id="PTHR45779:SF7">
    <property type="entry name" value="PEPTIDYLPROLYL ISOMERASE"/>
    <property type="match status" value="1"/>
</dbReference>
<gene>
    <name evidence="8" type="ORF">B0T15DRAFT_523988</name>
</gene>
<reference evidence="8" key="2">
    <citation type="submission" date="2023-06" db="EMBL/GenBank/DDBJ databases">
        <authorList>
            <consortium name="Lawrence Berkeley National Laboratory"/>
            <person name="Mondo S.J."/>
            <person name="Hensen N."/>
            <person name="Bonometti L."/>
            <person name="Westerberg I."/>
            <person name="Brannstrom I.O."/>
            <person name="Guillou S."/>
            <person name="Cros-Aarteil S."/>
            <person name="Calhoun S."/>
            <person name="Haridas S."/>
            <person name="Kuo A."/>
            <person name="Pangilinan J."/>
            <person name="Riley R."/>
            <person name="Labutti K."/>
            <person name="Andreopoulos B."/>
            <person name="Lipzen A."/>
            <person name="Chen C."/>
            <person name="Yanf M."/>
            <person name="Daum C."/>
            <person name="Ng V."/>
            <person name="Clum A."/>
            <person name="Steindorff A."/>
            <person name="Ohm R."/>
            <person name="Martin F."/>
            <person name="Silar P."/>
            <person name="Natvig D."/>
            <person name="Lalanne C."/>
            <person name="Gautier V."/>
            <person name="Ament-Velasquez S.L."/>
            <person name="Kruys A."/>
            <person name="Hutchinson M.I."/>
            <person name="Powell A.J."/>
            <person name="Barry K."/>
            <person name="Miller A.N."/>
            <person name="Grigoriev I.V."/>
            <person name="Debuchy R."/>
            <person name="Gladieux P."/>
            <person name="Thoren M.H."/>
            <person name="Johannesson H."/>
        </authorList>
    </citation>
    <scope>NUCLEOTIDE SEQUENCE</scope>
    <source>
        <strain evidence="8">CBS 333.67</strain>
    </source>
</reference>
<dbReference type="Pfam" id="PF00254">
    <property type="entry name" value="FKBP_C"/>
    <property type="match status" value="1"/>
</dbReference>
<dbReference type="PROSITE" id="PS50059">
    <property type="entry name" value="FKBP_PPIASE"/>
    <property type="match status" value="1"/>
</dbReference>
<evidence type="ECO:0000256" key="5">
    <source>
        <dbReference type="ARBA" id="ARBA00023235"/>
    </source>
</evidence>
<feature type="domain" description="PPIase FKBP-type" evidence="7">
    <location>
        <begin position="26"/>
        <end position="114"/>
    </location>
</feature>
<evidence type="ECO:0000256" key="1">
    <source>
        <dbReference type="ARBA" id="ARBA00000971"/>
    </source>
</evidence>
<keyword evidence="9" id="KW-1185">Reference proteome</keyword>
<proteinExistence type="predicted"/>
<comment type="catalytic activity">
    <reaction evidence="1 6">
        <text>[protein]-peptidylproline (omega=180) = [protein]-peptidylproline (omega=0)</text>
        <dbReference type="Rhea" id="RHEA:16237"/>
        <dbReference type="Rhea" id="RHEA-COMP:10747"/>
        <dbReference type="Rhea" id="RHEA-COMP:10748"/>
        <dbReference type="ChEBI" id="CHEBI:83833"/>
        <dbReference type="ChEBI" id="CHEBI:83834"/>
        <dbReference type="EC" id="5.2.1.8"/>
    </reaction>
</comment>
<dbReference type="FunFam" id="3.10.50.40:FF:000006">
    <property type="entry name" value="Peptidyl-prolyl cis-trans isomerase"/>
    <property type="match status" value="1"/>
</dbReference>
<dbReference type="InterPro" id="IPR046357">
    <property type="entry name" value="PPIase_dom_sf"/>
</dbReference>
<organism evidence="8 9">
    <name type="scientific">Chaetomium strumarium</name>
    <dbReference type="NCBI Taxonomy" id="1170767"/>
    <lineage>
        <taxon>Eukaryota</taxon>
        <taxon>Fungi</taxon>
        <taxon>Dikarya</taxon>
        <taxon>Ascomycota</taxon>
        <taxon>Pezizomycotina</taxon>
        <taxon>Sordariomycetes</taxon>
        <taxon>Sordariomycetidae</taxon>
        <taxon>Sordariales</taxon>
        <taxon>Chaetomiaceae</taxon>
        <taxon>Chaetomium</taxon>
    </lineage>
</organism>
<evidence type="ECO:0000259" key="7">
    <source>
        <dbReference type="PROSITE" id="PS50059"/>
    </source>
</evidence>
<evidence type="ECO:0000256" key="3">
    <source>
        <dbReference type="ARBA" id="ARBA00013194"/>
    </source>
</evidence>
<dbReference type="Gene3D" id="3.10.50.40">
    <property type="match status" value="1"/>
</dbReference>
<comment type="caution">
    <text evidence="8">The sequence shown here is derived from an EMBL/GenBank/DDBJ whole genome shotgun (WGS) entry which is preliminary data.</text>
</comment>
<sequence length="115" mass="12307">MTIPEIAGLQVEVLAEGTGDRETKRGDSIDVHYKGTLEDGSKFDASYDRGEPLNFTVGAGQVIKGWDEGLLGMKVGEKRKLTISPELGYGNRGAGGVIPPNATLIFETELVTIKN</sequence>
<dbReference type="Proteomes" id="UP001273166">
    <property type="component" value="Unassembled WGS sequence"/>
</dbReference>
<dbReference type="EMBL" id="JAUDZG010000002">
    <property type="protein sequence ID" value="KAK3308265.1"/>
    <property type="molecule type" value="Genomic_DNA"/>
</dbReference>
<accession>A0AAJ0GYK8</accession>
<dbReference type="SUPFAM" id="SSF54534">
    <property type="entry name" value="FKBP-like"/>
    <property type="match status" value="1"/>
</dbReference>
<keyword evidence="4 6" id="KW-0697">Rotamase</keyword>
<dbReference type="RefSeq" id="XP_062724045.1">
    <property type="nucleotide sequence ID" value="XM_062868735.1"/>
</dbReference>
<dbReference type="PANTHER" id="PTHR45779">
    <property type="entry name" value="PEPTIDYLPROLYL ISOMERASE"/>
    <property type="match status" value="1"/>
</dbReference>
<dbReference type="GO" id="GO:0003755">
    <property type="term" value="F:peptidyl-prolyl cis-trans isomerase activity"/>
    <property type="evidence" value="ECO:0007669"/>
    <property type="project" value="UniProtKB-KW"/>
</dbReference>
<dbReference type="EC" id="5.2.1.8" evidence="3 6"/>
<dbReference type="InterPro" id="IPR001179">
    <property type="entry name" value="PPIase_FKBP_dom"/>
</dbReference>
<dbReference type="GeneID" id="87887564"/>
<reference evidence="8" key="1">
    <citation type="journal article" date="2023" name="Mol. Phylogenet. Evol.">
        <title>Genome-scale phylogeny and comparative genomics of the fungal order Sordariales.</title>
        <authorList>
            <person name="Hensen N."/>
            <person name="Bonometti L."/>
            <person name="Westerberg I."/>
            <person name="Brannstrom I.O."/>
            <person name="Guillou S."/>
            <person name="Cros-Aarteil S."/>
            <person name="Calhoun S."/>
            <person name="Haridas S."/>
            <person name="Kuo A."/>
            <person name="Mondo S."/>
            <person name="Pangilinan J."/>
            <person name="Riley R."/>
            <person name="LaButti K."/>
            <person name="Andreopoulos B."/>
            <person name="Lipzen A."/>
            <person name="Chen C."/>
            <person name="Yan M."/>
            <person name="Daum C."/>
            <person name="Ng V."/>
            <person name="Clum A."/>
            <person name="Steindorff A."/>
            <person name="Ohm R.A."/>
            <person name="Martin F."/>
            <person name="Silar P."/>
            <person name="Natvig D.O."/>
            <person name="Lalanne C."/>
            <person name="Gautier V."/>
            <person name="Ament-Velasquez S.L."/>
            <person name="Kruys A."/>
            <person name="Hutchinson M.I."/>
            <person name="Powell A.J."/>
            <person name="Barry K."/>
            <person name="Miller A.N."/>
            <person name="Grigoriev I.V."/>
            <person name="Debuchy R."/>
            <person name="Gladieux P."/>
            <person name="Hiltunen Thoren M."/>
            <person name="Johannesson H."/>
        </authorList>
    </citation>
    <scope>NUCLEOTIDE SEQUENCE</scope>
    <source>
        <strain evidence="8">CBS 333.67</strain>
    </source>
</reference>
<comment type="function">
    <text evidence="2">PPIases accelerate the folding of proteins. It catalyzes the cis-trans isomerization of proline imidic peptide bonds in oligopeptides.</text>
</comment>
<evidence type="ECO:0000313" key="9">
    <source>
        <dbReference type="Proteomes" id="UP001273166"/>
    </source>
</evidence>
<name>A0AAJ0GYK8_9PEZI</name>
<dbReference type="GO" id="GO:0005783">
    <property type="term" value="C:endoplasmic reticulum"/>
    <property type="evidence" value="ECO:0007669"/>
    <property type="project" value="TreeGrafter"/>
</dbReference>
<evidence type="ECO:0000256" key="4">
    <source>
        <dbReference type="ARBA" id="ARBA00023110"/>
    </source>
</evidence>
<keyword evidence="5 6" id="KW-0413">Isomerase</keyword>
<dbReference type="InterPro" id="IPR044609">
    <property type="entry name" value="FKBP2/11"/>
</dbReference>